<dbReference type="EMBL" id="CABFWN010000002">
    <property type="protein sequence ID" value="VUG17651.1"/>
    <property type="molecule type" value="Genomic_DNA"/>
</dbReference>
<evidence type="ECO:0000313" key="12">
    <source>
        <dbReference type="EMBL" id="VUG17651.1"/>
    </source>
</evidence>
<evidence type="ECO:0000256" key="7">
    <source>
        <dbReference type="ARBA" id="ARBA00023002"/>
    </source>
</evidence>
<protein>
    <recommendedName>
        <fullName evidence="4 9">Glucose-6-phosphate 1-dehydrogenase</fullName>
        <ecNumber evidence="3 9">1.1.1.49</ecNumber>
    </recommendedName>
</protein>
<dbReference type="InterPro" id="IPR019796">
    <property type="entry name" value="G6P_DH_AS"/>
</dbReference>
<dbReference type="AlphaFoldDB" id="A0A7D9CWU3"/>
<dbReference type="SUPFAM" id="SSF55347">
    <property type="entry name" value="Glyceraldehyde-3-phosphate dehydrogenase-like, C-terminal domain"/>
    <property type="match status" value="1"/>
</dbReference>
<dbReference type="InterPro" id="IPR036291">
    <property type="entry name" value="NAD(P)-bd_dom_sf"/>
</dbReference>
<evidence type="ECO:0000256" key="4">
    <source>
        <dbReference type="ARBA" id="ARBA00020444"/>
    </source>
</evidence>
<evidence type="ECO:0000313" key="13">
    <source>
        <dbReference type="Proteomes" id="UP000478008"/>
    </source>
</evidence>
<dbReference type="GO" id="GO:0004345">
    <property type="term" value="F:glucose-6-phosphate dehydrogenase activity"/>
    <property type="evidence" value="ECO:0007669"/>
    <property type="project" value="UniProtKB-EC"/>
</dbReference>
<sequence>MTAIPFKENTVIVVFGASGDLARKKTFPALFGLFREGYLSDTTRIIGYARTKMTVEEFHSRIKEHFDIRDGSQDLVGRFLDMCTYESAQYDQPEGYKKLTVGIEEFEASRCVDRPHRLFYLALPPAVFIPVAERVRKYCHPGKNGVARLIVEKPFGRDLATARELQEKLAPLWKEDELFRIDHYLGKEMVKNLIPLRFANSFLHACWNNQYISSIQIEFKEPFGTEGRGGYFDNIGIIRDVIQNHLLQVLTLLAMERPISGDAESIRNEKVHLLRAIKPLNKENVLVGQYARSEDGKKPGYLDDKTVQPGSKCITYAALTLEICNERWESVPVILRAGKALNEGKVEIRVQFKETKNGIFSHVSRNELVIRVQPNEAMYMKMNTKIPGVSNRMVVSDLDLTYSQRYNKFYIPQAYESLIRDALNDNHSNFVRDDELDISWSLFTPLLEYLEGPDGPDPVPYPYGSRGPPQLNDYLAKNGYVYQGRAGGYQWPVTTPEGAHRSKM</sequence>
<dbReference type="InterPro" id="IPR022674">
    <property type="entry name" value="G6P_DH_NAD-bd"/>
</dbReference>
<evidence type="ECO:0000256" key="5">
    <source>
        <dbReference type="ARBA" id="ARBA00022526"/>
    </source>
</evidence>
<comment type="pathway">
    <text evidence="1 9">Carbohydrate degradation; pentose phosphate pathway; D-ribulose 5-phosphate from D-glucose 6-phosphate (oxidative stage): step 1/3.</text>
</comment>
<dbReference type="PANTHER" id="PTHR23429:SF0">
    <property type="entry name" value="GLUCOSE-6-PHOSPHATE 1-DEHYDROGENASE"/>
    <property type="match status" value="1"/>
</dbReference>
<dbReference type="NCBIfam" id="TIGR00871">
    <property type="entry name" value="zwf"/>
    <property type="match status" value="1"/>
</dbReference>
<dbReference type="EC" id="1.1.1.49" evidence="3 9"/>
<comment type="catalytic activity">
    <reaction evidence="9">
        <text>D-glucose 6-phosphate + NADP(+) = 6-phospho-D-glucono-1,5-lactone + NADPH + H(+)</text>
        <dbReference type="Rhea" id="RHEA:15841"/>
        <dbReference type="ChEBI" id="CHEBI:15378"/>
        <dbReference type="ChEBI" id="CHEBI:57783"/>
        <dbReference type="ChEBI" id="CHEBI:57955"/>
        <dbReference type="ChEBI" id="CHEBI:58349"/>
        <dbReference type="ChEBI" id="CHEBI:61548"/>
        <dbReference type="EC" id="1.1.1.49"/>
    </reaction>
</comment>
<dbReference type="InterPro" id="IPR022675">
    <property type="entry name" value="G6P_DH_C"/>
</dbReference>
<keyword evidence="5 9" id="KW-0313">Glucose metabolism</keyword>
<feature type="domain" description="Glucose-6-phosphate dehydrogenase NAD-binding" evidence="10">
    <location>
        <begin position="13"/>
        <end position="192"/>
    </location>
</feature>
<dbReference type="GO" id="GO:0006006">
    <property type="term" value="P:glucose metabolic process"/>
    <property type="evidence" value="ECO:0007669"/>
    <property type="project" value="UniProtKB-KW"/>
</dbReference>
<evidence type="ECO:0000256" key="9">
    <source>
        <dbReference type="RuleBase" id="RU362120"/>
    </source>
</evidence>
<evidence type="ECO:0000256" key="2">
    <source>
        <dbReference type="ARBA" id="ARBA00009975"/>
    </source>
</evidence>
<evidence type="ECO:0000259" key="10">
    <source>
        <dbReference type="Pfam" id="PF00479"/>
    </source>
</evidence>
<dbReference type="PRINTS" id="PR00079">
    <property type="entry name" value="G6PDHDRGNASE"/>
</dbReference>
<dbReference type="SUPFAM" id="SSF51735">
    <property type="entry name" value="NAD(P)-binding Rossmann-fold domains"/>
    <property type="match status" value="1"/>
</dbReference>
<dbReference type="HAMAP" id="MF_00966">
    <property type="entry name" value="G6PD"/>
    <property type="match status" value="1"/>
</dbReference>
<dbReference type="InterPro" id="IPR001282">
    <property type="entry name" value="G6P_DH"/>
</dbReference>
<dbReference type="GO" id="GO:0009051">
    <property type="term" value="P:pentose-phosphate shunt, oxidative branch"/>
    <property type="evidence" value="ECO:0007669"/>
    <property type="project" value="TreeGrafter"/>
</dbReference>
<dbReference type="UniPathway" id="UPA00115">
    <property type="reaction ID" value="UER00408"/>
</dbReference>
<feature type="domain" description="Glucose-6-phosphate dehydrogenase C-terminal" evidence="11">
    <location>
        <begin position="195"/>
        <end position="482"/>
    </location>
</feature>
<dbReference type="GO" id="GO:0050661">
    <property type="term" value="F:NADP binding"/>
    <property type="evidence" value="ECO:0007669"/>
    <property type="project" value="InterPro"/>
</dbReference>
<name>A0A7D9CWU3_DEKBR</name>
<dbReference type="GO" id="GO:0005829">
    <property type="term" value="C:cytosol"/>
    <property type="evidence" value="ECO:0007669"/>
    <property type="project" value="TreeGrafter"/>
</dbReference>
<organism evidence="12 13">
    <name type="scientific">Dekkera bruxellensis</name>
    <name type="common">Brettanomyces custersii</name>
    <dbReference type="NCBI Taxonomy" id="5007"/>
    <lineage>
        <taxon>Eukaryota</taxon>
        <taxon>Fungi</taxon>
        <taxon>Dikarya</taxon>
        <taxon>Ascomycota</taxon>
        <taxon>Saccharomycotina</taxon>
        <taxon>Pichiomycetes</taxon>
        <taxon>Pichiales</taxon>
        <taxon>Pichiaceae</taxon>
        <taxon>Brettanomyces</taxon>
    </lineage>
</organism>
<reference evidence="12 13" key="1">
    <citation type="submission" date="2019-07" db="EMBL/GenBank/DDBJ databases">
        <authorList>
            <person name="Friedrich A."/>
            <person name="Schacherer J."/>
        </authorList>
    </citation>
    <scope>NUCLEOTIDE SEQUENCE [LARGE SCALE GENOMIC DNA]</scope>
</reference>
<dbReference type="Gene3D" id="3.30.360.10">
    <property type="entry name" value="Dihydrodipicolinate Reductase, domain 2"/>
    <property type="match status" value="1"/>
</dbReference>
<dbReference type="PIRSF" id="PIRSF000110">
    <property type="entry name" value="G6PD"/>
    <property type="match status" value="1"/>
</dbReference>
<dbReference type="Gene3D" id="3.40.50.720">
    <property type="entry name" value="NAD(P)-binding Rossmann-like Domain"/>
    <property type="match status" value="1"/>
</dbReference>
<gene>
    <name evidence="12" type="primary">ZWF1</name>
    <name evidence="12" type="ORF">DEBR0S2_12860G</name>
</gene>
<evidence type="ECO:0000256" key="3">
    <source>
        <dbReference type="ARBA" id="ARBA00013019"/>
    </source>
</evidence>
<comment type="similarity">
    <text evidence="2 9">Belongs to the glucose-6-phosphate dehydrogenase family.</text>
</comment>
<dbReference type="Pfam" id="PF02781">
    <property type="entry name" value="G6PD_C"/>
    <property type="match status" value="1"/>
</dbReference>
<keyword evidence="8 9" id="KW-0119">Carbohydrate metabolism</keyword>
<evidence type="ECO:0000256" key="6">
    <source>
        <dbReference type="ARBA" id="ARBA00022857"/>
    </source>
</evidence>
<keyword evidence="6 9" id="KW-0521">NADP</keyword>
<evidence type="ECO:0000256" key="8">
    <source>
        <dbReference type="ARBA" id="ARBA00023277"/>
    </source>
</evidence>
<dbReference type="FunFam" id="3.30.360.10:FF:000015">
    <property type="entry name" value="Glucose-6-phosphate 1-dehydrogenase"/>
    <property type="match status" value="1"/>
</dbReference>
<dbReference type="PROSITE" id="PS00069">
    <property type="entry name" value="G6P_DEHYDROGENASE"/>
    <property type="match status" value="1"/>
</dbReference>
<dbReference type="Pfam" id="PF00479">
    <property type="entry name" value="G6PD_N"/>
    <property type="match status" value="1"/>
</dbReference>
<dbReference type="PANTHER" id="PTHR23429">
    <property type="entry name" value="GLUCOSE-6-PHOSPHATE 1-DEHYDROGENASE G6PD"/>
    <property type="match status" value="1"/>
</dbReference>
<proteinExistence type="inferred from homology"/>
<evidence type="ECO:0000256" key="1">
    <source>
        <dbReference type="ARBA" id="ARBA00004937"/>
    </source>
</evidence>
<keyword evidence="7 9" id="KW-0560">Oxidoreductase</keyword>
<evidence type="ECO:0000259" key="11">
    <source>
        <dbReference type="Pfam" id="PF02781"/>
    </source>
</evidence>
<comment type="function">
    <text evidence="9">Catalyzes the rate-limiting step of the oxidative pentose-phosphate pathway, which represents a route for the dissimilation of carbohydrates besides glycolysis.</text>
</comment>
<accession>A0A7D9CWU3</accession>
<dbReference type="Proteomes" id="UP000478008">
    <property type="component" value="Unassembled WGS sequence"/>
</dbReference>
<keyword evidence="13" id="KW-1185">Reference proteome</keyword>